<reference evidence="4" key="1">
    <citation type="journal article" date="2020" name="mSystems">
        <title>Genome- and Community-Level Interaction Insights into Carbon Utilization and Element Cycling Functions of Hydrothermarchaeota in Hydrothermal Sediment.</title>
        <authorList>
            <person name="Zhou Z."/>
            <person name="Liu Y."/>
            <person name="Xu W."/>
            <person name="Pan J."/>
            <person name="Luo Z.H."/>
            <person name="Li M."/>
        </authorList>
    </citation>
    <scope>NUCLEOTIDE SEQUENCE [LARGE SCALE GENOMIC DNA]</scope>
    <source>
        <strain evidence="4">HyVt-538</strain>
    </source>
</reference>
<organism evidence="4">
    <name type="scientific">Hellea balneolensis</name>
    <dbReference type="NCBI Taxonomy" id="287478"/>
    <lineage>
        <taxon>Bacteria</taxon>
        <taxon>Pseudomonadati</taxon>
        <taxon>Pseudomonadota</taxon>
        <taxon>Alphaproteobacteria</taxon>
        <taxon>Maricaulales</taxon>
        <taxon>Robiginitomaculaceae</taxon>
        <taxon>Hellea</taxon>
    </lineage>
</organism>
<dbReference type="InterPro" id="IPR004401">
    <property type="entry name" value="YbaB/EbfC"/>
</dbReference>
<dbReference type="Proteomes" id="UP000885806">
    <property type="component" value="Unassembled WGS sequence"/>
</dbReference>
<dbReference type="GO" id="GO:0043590">
    <property type="term" value="C:bacterial nucleoid"/>
    <property type="evidence" value="ECO:0007669"/>
    <property type="project" value="UniProtKB-UniRule"/>
</dbReference>
<dbReference type="PANTHER" id="PTHR33449">
    <property type="entry name" value="NUCLEOID-ASSOCIATED PROTEIN YBAB"/>
    <property type="match status" value="1"/>
</dbReference>
<dbReference type="Gene3D" id="3.30.1310.10">
    <property type="entry name" value="Nucleoid-associated protein YbaB-like domain"/>
    <property type="match status" value="1"/>
</dbReference>
<comment type="subunit">
    <text evidence="2">Homodimer.</text>
</comment>
<name>A0A7V5U0V7_9PROT</name>
<evidence type="ECO:0000313" key="4">
    <source>
        <dbReference type="EMBL" id="HHI88435.1"/>
    </source>
</evidence>
<keyword evidence="3" id="KW-0175">Coiled coil</keyword>
<comment type="subcellular location">
    <subcellularLocation>
        <location evidence="2">Cytoplasm</location>
        <location evidence="2">Nucleoid</location>
    </subcellularLocation>
</comment>
<comment type="caution">
    <text evidence="4">The sequence shown here is derived from an EMBL/GenBank/DDBJ whole genome shotgun (WGS) entry which is preliminary data.</text>
</comment>
<comment type="similarity">
    <text evidence="2">Belongs to the YbaB/EbfC family.</text>
</comment>
<dbReference type="NCBIfam" id="TIGR00103">
    <property type="entry name" value="DNA_YbaB_EbfC"/>
    <property type="match status" value="1"/>
</dbReference>
<dbReference type="PANTHER" id="PTHR33449:SF1">
    <property type="entry name" value="NUCLEOID-ASSOCIATED PROTEIN YBAB"/>
    <property type="match status" value="1"/>
</dbReference>
<gene>
    <name evidence="4" type="ORF">ENK01_00645</name>
</gene>
<dbReference type="SUPFAM" id="SSF82607">
    <property type="entry name" value="YbaB-like"/>
    <property type="match status" value="1"/>
</dbReference>
<keyword evidence="2" id="KW-0963">Cytoplasm</keyword>
<dbReference type="PIRSF" id="PIRSF004555">
    <property type="entry name" value="UCP004555"/>
    <property type="match status" value="1"/>
</dbReference>
<dbReference type="EMBL" id="DROP01000045">
    <property type="protein sequence ID" value="HHI88435.1"/>
    <property type="molecule type" value="Genomic_DNA"/>
</dbReference>
<feature type="coiled-coil region" evidence="3">
    <location>
        <begin position="4"/>
        <end position="31"/>
    </location>
</feature>
<dbReference type="GO" id="GO:0003677">
    <property type="term" value="F:DNA binding"/>
    <property type="evidence" value="ECO:0007669"/>
    <property type="project" value="UniProtKB-UniRule"/>
</dbReference>
<dbReference type="InterPro" id="IPR036894">
    <property type="entry name" value="YbaB-like_sf"/>
</dbReference>
<dbReference type="GO" id="GO:0005829">
    <property type="term" value="C:cytosol"/>
    <property type="evidence" value="ECO:0007669"/>
    <property type="project" value="TreeGrafter"/>
</dbReference>
<dbReference type="Pfam" id="PF02575">
    <property type="entry name" value="YbaB_DNA_bd"/>
    <property type="match status" value="1"/>
</dbReference>
<comment type="function">
    <text evidence="2">Binds to DNA and alters its conformation. May be involved in regulation of gene expression, nucleoid organization and DNA protection.</text>
</comment>
<dbReference type="HAMAP" id="MF_00274">
    <property type="entry name" value="DNA_YbaB_EbfC"/>
    <property type="match status" value="1"/>
</dbReference>
<dbReference type="AlphaFoldDB" id="A0A7V5U0V7"/>
<evidence type="ECO:0000256" key="2">
    <source>
        <dbReference type="HAMAP-Rule" id="MF_00274"/>
    </source>
</evidence>
<sequence length="107" mass="11472">MKDIMGLMKQAKAMQAKMEEAKAKVADLVAEGVSGGGMVRVTLSGEGHMKSLNIDPSMIVADEAEILEDLIIAAYHDAKVKLDQKQAETMQAAMGDLKLPPGMELPF</sequence>
<keyword evidence="1 2" id="KW-0238">DNA-binding</keyword>
<protein>
    <recommendedName>
        <fullName evidence="2">Nucleoid-associated protein ENK01_00645</fullName>
    </recommendedName>
</protein>
<evidence type="ECO:0000256" key="3">
    <source>
        <dbReference type="SAM" id="Coils"/>
    </source>
</evidence>
<evidence type="ECO:0000256" key="1">
    <source>
        <dbReference type="ARBA" id="ARBA00023125"/>
    </source>
</evidence>
<accession>A0A7V5U0V7</accession>
<proteinExistence type="inferred from homology"/>